<evidence type="ECO:0000313" key="5">
    <source>
        <dbReference type="Proteomes" id="UP000216020"/>
    </source>
</evidence>
<dbReference type="PROSITE" id="PS51257">
    <property type="entry name" value="PROKAR_LIPOPROTEIN"/>
    <property type="match status" value="1"/>
</dbReference>
<sequence length="251" mass="25799">MRMPRNRTRTRTALLALSLAGAALTLSGCIAPVVMGGAAAGTAVVVSDRRSSGAQLDDQNLGFKVQHAISQKLGDSVRIDANVYDGQVLLTGDAPTEAAKAQATNIAKTQEGVKTVYNEMVVGAPASFGTRSNDTWLSSKVRTSLLNTKFVPSGSISVTTDRSVVFLQGKVTQTEGEYAANAAAEVSGVHKVVKLFNTISREEAVRLSGSYSDPTGTSTKSPGSAPVVNAPGADSTSSAPGGAAVESMPIK</sequence>
<accession>A0A261SL26</accession>
<organism evidence="4 5">
    <name type="scientific">Bordetella genomosp. 10</name>
    <dbReference type="NCBI Taxonomy" id="1416804"/>
    <lineage>
        <taxon>Bacteria</taxon>
        <taxon>Pseudomonadati</taxon>
        <taxon>Pseudomonadota</taxon>
        <taxon>Betaproteobacteria</taxon>
        <taxon>Burkholderiales</taxon>
        <taxon>Alcaligenaceae</taxon>
        <taxon>Bordetella</taxon>
    </lineage>
</organism>
<dbReference type="Gene3D" id="3.40.1520.20">
    <property type="match status" value="1"/>
</dbReference>
<name>A0A261SL26_9BORD</name>
<dbReference type="PANTHER" id="PTHR34606">
    <property type="entry name" value="BON DOMAIN-CONTAINING PROTEIN"/>
    <property type="match status" value="1"/>
</dbReference>
<evidence type="ECO:0000256" key="1">
    <source>
        <dbReference type="ARBA" id="ARBA00022729"/>
    </source>
</evidence>
<dbReference type="AlphaFoldDB" id="A0A261SL26"/>
<dbReference type="PROSITE" id="PS50914">
    <property type="entry name" value="BON"/>
    <property type="match status" value="2"/>
</dbReference>
<dbReference type="InterPro" id="IPR007055">
    <property type="entry name" value="BON_dom"/>
</dbReference>
<dbReference type="EMBL" id="NEVM01000001">
    <property type="protein sequence ID" value="OZI37023.1"/>
    <property type="molecule type" value="Genomic_DNA"/>
</dbReference>
<dbReference type="RefSeq" id="WP_373559680.1">
    <property type="nucleotide sequence ID" value="NZ_NEVM01000001.1"/>
</dbReference>
<keyword evidence="5" id="KW-1185">Reference proteome</keyword>
<gene>
    <name evidence="4" type="ORF">CAL29_00855</name>
</gene>
<feature type="compositionally biased region" description="Polar residues" evidence="2">
    <location>
        <begin position="209"/>
        <end position="222"/>
    </location>
</feature>
<dbReference type="Pfam" id="PF04972">
    <property type="entry name" value="BON"/>
    <property type="match status" value="2"/>
</dbReference>
<dbReference type="Proteomes" id="UP000216020">
    <property type="component" value="Unassembled WGS sequence"/>
</dbReference>
<dbReference type="SMART" id="SM00749">
    <property type="entry name" value="BON"/>
    <property type="match status" value="2"/>
</dbReference>
<feature type="domain" description="BON" evidence="3">
    <location>
        <begin position="57"/>
        <end position="124"/>
    </location>
</feature>
<dbReference type="PANTHER" id="PTHR34606:SF4">
    <property type="entry name" value="OUTER MEMBRANE LIPOPROTEIN DOLP"/>
    <property type="match status" value="1"/>
</dbReference>
<feature type="region of interest" description="Disordered" evidence="2">
    <location>
        <begin position="207"/>
        <end position="251"/>
    </location>
</feature>
<evidence type="ECO:0000259" key="3">
    <source>
        <dbReference type="PROSITE" id="PS50914"/>
    </source>
</evidence>
<dbReference type="InterPro" id="IPR051686">
    <property type="entry name" value="Lipoprotein_DolP"/>
</dbReference>
<reference evidence="5" key="1">
    <citation type="submission" date="2017-05" db="EMBL/GenBank/DDBJ databases">
        <title>Complete and WGS of Bordetella genogroups.</title>
        <authorList>
            <person name="Spilker T."/>
            <person name="Lipuma J."/>
        </authorList>
    </citation>
    <scope>NUCLEOTIDE SEQUENCE [LARGE SCALE GENOMIC DNA]</scope>
    <source>
        <strain evidence="5">AU16122</strain>
    </source>
</reference>
<evidence type="ECO:0000313" key="4">
    <source>
        <dbReference type="EMBL" id="OZI37023.1"/>
    </source>
</evidence>
<comment type="caution">
    <text evidence="4">The sequence shown here is derived from an EMBL/GenBank/DDBJ whole genome shotgun (WGS) entry which is preliminary data.</text>
</comment>
<dbReference type="InterPro" id="IPR014004">
    <property type="entry name" value="Transpt-assoc_nodulatn_dom_bac"/>
</dbReference>
<evidence type="ECO:0000256" key="2">
    <source>
        <dbReference type="SAM" id="MobiDB-lite"/>
    </source>
</evidence>
<proteinExistence type="predicted"/>
<feature type="domain" description="BON" evidence="3">
    <location>
        <begin position="133"/>
        <end position="203"/>
    </location>
</feature>
<protein>
    <submittedName>
        <fullName evidence="4">Phospholipid-binding protein</fullName>
    </submittedName>
</protein>
<keyword evidence="1" id="KW-0732">Signal</keyword>